<gene>
    <name evidence="1" type="ORF">RPERSI_LOCUS26718</name>
</gene>
<keyword evidence="2" id="KW-1185">Reference proteome</keyword>
<evidence type="ECO:0000313" key="1">
    <source>
        <dbReference type="EMBL" id="CAG8826362.1"/>
    </source>
</evidence>
<name>A0ACA9S597_9GLOM</name>
<evidence type="ECO:0000313" key="2">
    <source>
        <dbReference type="Proteomes" id="UP000789920"/>
    </source>
</evidence>
<reference evidence="1" key="1">
    <citation type="submission" date="2021-06" db="EMBL/GenBank/DDBJ databases">
        <authorList>
            <person name="Kallberg Y."/>
            <person name="Tangrot J."/>
            <person name="Rosling A."/>
        </authorList>
    </citation>
    <scope>NUCLEOTIDE SEQUENCE</scope>
    <source>
        <strain evidence="1">MA461A</strain>
    </source>
</reference>
<accession>A0ACA9S597</accession>
<dbReference type="EMBL" id="CAJVQC010092053">
    <property type="protein sequence ID" value="CAG8826362.1"/>
    <property type="molecule type" value="Genomic_DNA"/>
</dbReference>
<comment type="caution">
    <text evidence="1">The sequence shown here is derived from an EMBL/GenBank/DDBJ whole genome shotgun (WGS) entry which is preliminary data.</text>
</comment>
<feature type="non-terminal residue" evidence="1">
    <location>
        <position position="1"/>
    </location>
</feature>
<feature type="non-terminal residue" evidence="1">
    <location>
        <position position="49"/>
    </location>
</feature>
<sequence>SKGAEKLTKRVNNDDTETLTIRISKKGLFRFNYALKTSTLEAQQKGSVR</sequence>
<proteinExistence type="predicted"/>
<protein>
    <submittedName>
        <fullName evidence="1">16744_t:CDS:1</fullName>
    </submittedName>
</protein>
<dbReference type="Proteomes" id="UP000789920">
    <property type="component" value="Unassembled WGS sequence"/>
</dbReference>
<organism evidence="1 2">
    <name type="scientific">Racocetra persica</name>
    <dbReference type="NCBI Taxonomy" id="160502"/>
    <lineage>
        <taxon>Eukaryota</taxon>
        <taxon>Fungi</taxon>
        <taxon>Fungi incertae sedis</taxon>
        <taxon>Mucoromycota</taxon>
        <taxon>Glomeromycotina</taxon>
        <taxon>Glomeromycetes</taxon>
        <taxon>Diversisporales</taxon>
        <taxon>Gigasporaceae</taxon>
        <taxon>Racocetra</taxon>
    </lineage>
</organism>